<dbReference type="NCBIfam" id="TIGR02669">
    <property type="entry name" value="SpoIID_LytB"/>
    <property type="match status" value="1"/>
</dbReference>
<gene>
    <name evidence="3" type="primary">spoIID</name>
    <name evidence="3" type="ORF">FWJ32_04640</name>
</gene>
<dbReference type="NCBIfam" id="TIGR02870">
    <property type="entry name" value="spore_II_D"/>
    <property type="match status" value="1"/>
</dbReference>
<dbReference type="EMBL" id="VTPS01000005">
    <property type="protein sequence ID" value="TZE82570.1"/>
    <property type="molecule type" value="Genomic_DNA"/>
</dbReference>
<evidence type="ECO:0000259" key="2">
    <source>
        <dbReference type="Pfam" id="PF08486"/>
    </source>
</evidence>
<reference evidence="3 4" key="1">
    <citation type="submission" date="2019-08" db="EMBL/GenBank/DDBJ databases">
        <title>Calorimonas adulescens gen. nov., sp. nov., an anaerobic thermophilic bacterium from Sakhalin hot spring.</title>
        <authorList>
            <person name="Khomyakova M.A."/>
            <person name="Merkel A.Y."/>
            <person name="Novikov A."/>
            <person name="Bonch-Osmolovskaya E.A."/>
            <person name="Slobodkin A.I."/>
        </authorList>
    </citation>
    <scope>NUCLEOTIDE SEQUENCE [LARGE SCALE GENOMIC DNA]</scope>
    <source>
        <strain evidence="3 4">A05MB</strain>
    </source>
</reference>
<evidence type="ECO:0000313" key="3">
    <source>
        <dbReference type="EMBL" id="TZE82570.1"/>
    </source>
</evidence>
<dbReference type="PANTHER" id="PTHR30032">
    <property type="entry name" value="N-ACETYLMURAMOYL-L-ALANINE AMIDASE-RELATED"/>
    <property type="match status" value="1"/>
</dbReference>
<evidence type="ECO:0000256" key="1">
    <source>
        <dbReference type="SAM" id="MobiDB-lite"/>
    </source>
</evidence>
<sequence length="342" mass="38227">MRVFIFLLIIALVFTYGCGSRVTEEKVEVQEPHHVDPDSTEAGGNGAQKDGGVLMISVYMTKSNKIVSIPFEEYVKGVVAAEMPAAFEMEALKAQAVAARTYALARLREFGGPGCELHEGADICTDFTHCQAYAEKSDMVSTWGKDTDYYWDKISRAVEDTKGEVAMYEDLLIDPVFHAISGGKTENSEDVWRNSIPYLRSVDSPYEEGAPKFKTTVEYSRRDFVNILKRNVQGLKINQNKLSSEVKIIDYTAGGRVKDIKVGNKIISGRDFQTYMGLNSNNFVFKFDGDTVKIVVTGYGHGVGMSQYGANGLAKHGYTYIDILKHYYQGIEVTNMWWVLEN</sequence>
<feature type="compositionally biased region" description="Basic and acidic residues" evidence="1">
    <location>
        <begin position="27"/>
        <end position="37"/>
    </location>
</feature>
<keyword evidence="4" id="KW-1185">Reference proteome</keyword>
<dbReference type="InterPro" id="IPR051922">
    <property type="entry name" value="Bact_Sporulation_Assoc"/>
</dbReference>
<comment type="caution">
    <text evidence="3">The sequence shown here is derived from an EMBL/GenBank/DDBJ whole genome shotgun (WGS) entry which is preliminary data.</text>
</comment>
<dbReference type="InterPro" id="IPR014225">
    <property type="entry name" value="Spore_II_D_firmicutes"/>
</dbReference>
<feature type="region of interest" description="Disordered" evidence="1">
    <location>
        <begin position="27"/>
        <end position="48"/>
    </location>
</feature>
<name>A0A5D8QD45_9THEO</name>
<proteinExistence type="predicted"/>
<dbReference type="Pfam" id="PF08486">
    <property type="entry name" value="SpoIID"/>
    <property type="match status" value="1"/>
</dbReference>
<dbReference type="GO" id="GO:0030288">
    <property type="term" value="C:outer membrane-bounded periplasmic space"/>
    <property type="evidence" value="ECO:0007669"/>
    <property type="project" value="TreeGrafter"/>
</dbReference>
<evidence type="ECO:0000313" key="4">
    <source>
        <dbReference type="Proteomes" id="UP000322976"/>
    </source>
</evidence>
<organism evidence="3 4">
    <name type="scientific">Calorimonas adulescens</name>
    <dbReference type="NCBI Taxonomy" id="2606906"/>
    <lineage>
        <taxon>Bacteria</taxon>
        <taxon>Bacillati</taxon>
        <taxon>Bacillota</taxon>
        <taxon>Clostridia</taxon>
        <taxon>Thermoanaerobacterales</taxon>
        <taxon>Thermoanaerobacteraceae</taxon>
        <taxon>Calorimonas</taxon>
    </lineage>
</organism>
<dbReference type="PANTHER" id="PTHR30032:SF4">
    <property type="entry name" value="AMIDASE ENHANCER"/>
    <property type="match status" value="1"/>
</dbReference>
<dbReference type="AlphaFoldDB" id="A0A5D8QD45"/>
<accession>A0A5D8QD45</accession>
<dbReference type="InterPro" id="IPR013486">
    <property type="entry name" value="SpoIID/LytB"/>
</dbReference>
<dbReference type="RefSeq" id="WP_149544809.1">
    <property type="nucleotide sequence ID" value="NZ_VTPS01000005.1"/>
</dbReference>
<feature type="domain" description="Sporulation stage II protein D amidase enhancer LytB N-terminal" evidence="2">
    <location>
        <begin position="61"/>
        <end position="168"/>
    </location>
</feature>
<protein>
    <submittedName>
        <fullName evidence="3">Stage II sporulation protein D</fullName>
    </submittedName>
</protein>
<dbReference type="InterPro" id="IPR013693">
    <property type="entry name" value="SpoIID/LytB_N"/>
</dbReference>
<dbReference type="PROSITE" id="PS51257">
    <property type="entry name" value="PROKAR_LIPOPROTEIN"/>
    <property type="match status" value="1"/>
</dbReference>
<dbReference type="Proteomes" id="UP000322976">
    <property type="component" value="Unassembled WGS sequence"/>
</dbReference>
<dbReference type="GO" id="GO:0030435">
    <property type="term" value="P:sporulation resulting in formation of a cellular spore"/>
    <property type="evidence" value="ECO:0007669"/>
    <property type="project" value="InterPro"/>
</dbReference>